<dbReference type="AlphaFoldDB" id="A0A1N6QL99"/>
<dbReference type="OrthoDB" id="8480928at2"/>
<reference evidence="1 2" key="1">
    <citation type="submission" date="2017-01" db="EMBL/GenBank/DDBJ databases">
        <authorList>
            <person name="Varghese N."/>
            <person name="Submissions S."/>
        </authorList>
    </citation>
    <scope>NUCLEOTIDE SEQUENCE [LARGE SCALE GENOMIC DNA]</scope>
    <source>
        <strain evidence="1 2">ATCC 700171</strain>
    </source>
</reference>
<evidence type="ECO:0000313" key="1">
    <source>
        <dbReference type="EMBL" id="SIQ17126.1"/>
    </source>
</evidence>
<organism evidence="1 2">
    <name type="scientific">Paracoccus thiocyanatus</name>
    <dbReference type="NCBI Taxonomy" id="34006"/>
    <lineage>
        <taxon>Bacteria</taxon>
        <taxon>Pseudomonadati</taxon>
        <taxon>Pseudomonadota</taxon>
        <taxon>Alphaproteobacteria</taxon>
        <taxon>Rhodobacterales</taxon>
        <taxon>Paracoccaceae</taxon>
        <taxon>Paracoccus</taxon>
    </lineage>
</organism>
<gene>
    <name evidence="1" type="ORF">SAMN05421641_104137</name>
</gene>
<proteinExistence type="predicted"/>
<dbReference type="Proteomes" id="UP000323956">
    <property type="component" value="Unassembled WGS sequence"/>
</dbReference>
<sequence length="347" mass="37923">MIPDTLFDALVCGARIAVRHAWLHAFATSSGTPDEIDHIYAMTTEGIRELGTQWSPILHSKGLSLRLTGVFCHQTPKAHYVHPLDGPKAPELGDLLLVHEHKNTDSGGTIKITRRAVLVQAKMVDEGVPGGGKVDQYQEYLYEHWPAFELKGRGPGTVRFLSGQRDFRPGIDPGRYGLIEKTPHAGHKAIEIPYCCGFPWTYSEPRRPVRSAGGEDAGAFIANMLYDTGWLRGRVALIPPTPLALASGTKNNHFDVTVEELLTLTAMKTLRFRRKTHMTGPRGYPALVCFQENYGVPGLLPDTGVGFAETDFGGEGIPPEETAEPDFDDGISVLLVETGGEGEARLD</sequence>
<name>A0A1N6QL99_9RHOB</name>
<dbReference type="EMBL" id="FTMK01000004">
    <property type="protein sequence ID" value="SIQ17126.1"/>
    <property type="molecule type" value="Genomic_DNA"/>
</dbReference>
<evidence type="ECO:0000313" key="2">
    <source>
        <dbReference type="Proteomes" id="UP000323956"/>
    </source>
</evidence>
<protein>
    <submittedName>
        <fullName evidence="1">Uncharacterized protein</fullName>
    </submittedName>
</protein>
<accession>A0A1N6QL99</accession>